<dbReference type="GO" id="GO:0098855">
    <property type="term" value="C:HCN channel complex"/>
    <property type="evidence" value="ECO:0007669"/>
    <property type="project" value="TreeGrafter"/>
</dbReference>
<dbReference type="GO" id="GO:0005249">
    <property type="term" value="F:voltage-gated potassium channel activity"/>
    <property type="evidence" value="ECO:0007669"/>
    <property type="project" value="TreeGrafter"/>
</dbReference>
<feature type="transmembrane region" description="Helical" evidence="1">
    <location>
        <begin position="222"/>
        <end position="247"/>
    </location>
</feature>
<dbReference type="Proteomes" id="UP000692954">
    <property type="component" value="Unassembled WGS sequence"/>
</dbReference>
<dbReference type="Pfam" id="PF00027">
    <property type="entry name" value="cNMP_binding"/>
    <property type="match status" value="1"/>
</dbReference>
<dbReference type="CDD" id="cd00038">
    <property type="entry name" value="CAP_ED"/>
    <property type="match status" value="1"/>
</dbReference>
<dbReference type="GO" id="GO:0035725">
    <property type="term" value="P:sodium ion transmembrane transport"/>
    <property type="evidence" value="ECO:0007669"/>
    <property type="project" value="TreeGrafter"/>
</dbReference>
<feature type="transmembrane region" description="Helical" evidence="1">
    <location>
        <begin position="139"/>
        <end position="163"/>
    </location>
</feature>
<dbReference type="Pfam" id="PF07885">
    <property type="entry name" value="Ion_trans_2"/>
    <property type="match status" value="1"/>
</dbReference>
<dbReference type="PANTHER" id="PTHR45689">
    <property type="entry name" value="I[[H]] CHANNEL, ISOFORM E"/>
    <property type="match status" value="1"/>
</dbReference>
<evidence type="ECO:0000313" key="3">
    <source>
        <dbReference type="EMBL" id="CAD8100007.1"/>
    </source>
</evidence>
<sequence>MSQINLNIQSPPNPRIYSNYISSKCESASRFSEISDDSHKKMIECNQNKTDPKLSYESNTFKNFKSESHWTKSNILKALKADRIKQRFVNNIFTNSYVLRQSKKQLVHDKYISKRIKQPILELYSHSQIPVIQPTSGFVILWDIFGTIINLMILWLTPFLLTFQQQSDQISFSTIQLLIIVFLITDIFVTLNKGIIIQGILIQKRKKLISNYLQTQAANDSINLILQIIIYYDMISYPILGECLTFFQMIFAYKKIRRYLADYFLFAFFKGTSSFLIDLLRLIFSIYFFAHIVACFWLYIGIKSEDTSWLIKYQLINESIWKQYNYSFYWATMTMTTVGYGDITAQSQLEIIYVDIIMFLSSGVFAYSMNAIGMILKNLQDSQTKYKRSLLQINTYMCKNQVDPQIQSRIRNYLKYYIEQEQNENQEDVNNLISLLPQNLQQDLNTDIQMKVINKDKCLISHFSKRTQQLLSQKLQSIKFTPGDIIFKKGENYNNNLYFIKEGEVDIIDEQSKMKFTRQNLNQPFGIYQFFTNFPPKTSALSVGFTNIYKISRQDFLDILQFDRKDFEKFHYIKDQIIFNQNYRIFDLKCQYCDRYNHQEIDCPILTYKPDLEQRFLKRKQQINQSNRLNRIQILRDGNKIKSLLYQKTIQQQVNDYLEGNYGFDESNTLQVAIETEKQRSTSLFCSELKLEHKKTSGVVLDDGDYEQARQLLGESPQKKMIVIVDQLEQDMPVLKLEKKISNKSLRMIDEIANKWFHITFQCDQCQSYENYFPSGNILSIIQQIEKKNHKQVQKYFQSNNKYTFYYGVKLKALKLRLFYTKTLNNE</sequence>
<reference evidence="3" key="1">
    <citation type="submission" date="2021-01" db="EMBL/GenBank/DDBJ databases">
        <authorList>
            <consortium name="Genoscope - CEA"/>
            <person name="William W."/>
        </authorList>
    </citation>
    <scope>NUCLEOTIDE SEQUENCE</scope>
</reference>
<accession>A0A8S1P9U5</accession>
<dbReference type="GO" id="GO:0003254">
    <property type="term" value="P:regulation of membrane depolarization"/>
    <property type="evidence" value="ECO:0007669"/>
    <property type="project" value="TreeGrafter"/>
</dbReference>
<dbReference type="OrthoDB" id="421226at2759"/>
<keyword evidence="1" id="KW-0472">Membrane</keyword>
<dbReference type="AlphaFoldDB" id="A0A8S1P9U5"/>
<organism evidence="3 4">
    <name type="scientific">Paramecium sonneborni</name>
    <dbReference type="NCBI Taxonomy" id="65129"/>
    <lineage>
        <taxon>Eukaryota</taxon>
        <taxon>Sar</taxon>
        <taxon>Alveolata</taxon>
        <taxon>Ciliophora</taxon>
        <taxon>Intramacronucleata</taxon>
        <taxon>Oligohymenophorea</taxon>
        <taxon>Peniculida</taxon>
        <taxon>Parameciidae</taxon>
        <taxon>Paramecium</taxon>
    </lineage>
</organism>
<dbReference type="PANTHER" id="PTHR45689:SF5">
    <property type="entry name" value="I[[H]] CHANNEL, ISOFORM E"/>
    <property type="match status" value="1"/>
</dbReference>
<evidence type="ECO:0000259" key="2">
    <source>
        <dbReference type="PROSITE" id="PS50042"/>
    </source>
</evidence>
<dbReference type="InterPro" id="IPR000595">
    <property type="entry name" value="cNMP-bd_dom"/>
</dbReference>
<evidence type="ECO:0000313" key="4">
    <source>
        <dbReference type="Proteomes" id="UP000692954"/>
    </source>
</evidence>
<keyword evidence="4" id="KW-1185">Reference proteome</keyword>
<dbReference type="InterPro" id="IPR051413">
    <property type="entry name" value="K/Na_HCN_channel"/>
</dbReference>
<feature type="transmembrane region" description="Helical" evidence="1">
    <location>
        <begin position="352"/>
        <end position="376"/>
    </location>
</feature>
<feature type="domain" description="Cyclic nucleotide-binding" evidence="2">
    <location>
        <begin position="459"/>
        <end position="560"/>
    </location>
</feature>
<evidence type="ECO:0000256" key="1">
    <source>
        <dbReference type="SAM" id="Phobius"/>
    </source>
</evidence>
<proteinExistence type="predicted"/>
<dbReference type="EMBL" id="CAJJDN010000073">
    <property type="protein sequence ID" value="CAD8100007.1"/>
    <property type="molecule type" value="Genomic_DNA"/>
</dbReference>
<comment type="caution">
    <text evidence="3">The sequence shown here is derived from an EMBL/GenBank/DDBJ whole genome shotgun (WGS) entry which is preliminary data.</text>
</comment>
<dbReference type="PROSITE" id="PS50042">
    <property type="entry name" value="CNMP_BINDING_3"/>
    <property type="match status" value="1"/>
</dbReference>
<feature type="transmembrane region" description="Helical" evidence="1">
    <location>
        <begin position="175"/>
        <end position="202"/>
    </location>
</feature>
<keyword evidence="1" id="KW-0812">Transmembrane</keyword>
<feature type="transmembrane region" description="Helical" evidence="1">
    <location>
        <begin position="283"/>
        <end position="302"/>
    </location>
</feature>
<keyword evidence="1" id="KW-1133">Transmembrane helix</keyword>
<name>A0A8S1P9U5_9CILI</name>
<gene>
    <name evidence="3" type="ORF">PSON_ATCC_30995.1.T0730021</name>
</gene>
<dbReference type="InterPro" id="IPR013099">
    <property type="entry name" value="K_chnl_dom"/>
</dbReference>
<protein>
    <recommendedName>
        <fullName evidence="2">Cyclic nucleotide-binding domain-containing protein</fullName>
    </recommendedName>
</protein>